<proteinExistence type="predicted"/>
<organism evidence="2 3">
    <name type="scientific">Symbiobacterium terraclitae</name>
    <dbReference type="NCBI Taxonomy" id="557451"/>
    <lineage>
        <taxon>Bacteria</taxon>
        <taxon>Bacillati</taxon>
        <taxon>Bacillota</taxon>
        <taxon>Clostridia</taxon>
        <taxon>Eubacteriales</taxon>
        <taxon>Symbiobacteriaceae</taxon>
        <taxon>Symbiobacterium</taxon>
    </lineage>
</organism>
<accession>A0ABS4JTT3</accession>
<feature type="domain" description="DUF4180" evidence="1">
    <location>
        <begin position="10"/>
        <end position="118"/>
    </location>
</feature>
<evidence type="ECO:0000313" key="2">
    <source>
        <dbReference type="EMBL" id="MBP2018940.1"/>
    </source>
</evidence>
<protein>
    <recommendedName>
        <fullName evidence="1">DUF4180 domain-containing protein</fullName>
    </recommendedName>
</protein>
<dbReference type="RefSeq" id="WP_342589474.1">
    <property type="nucleotide sequence ID" value="NZ_JAGGLG010000020.1"/>
</dbReference>
<reference evidence="2 3" key="1">
    <citation type="submission" date="2021-03" db="EMBL/GenBank/DDBJ databases">
        <title>Genomic Encyclopedia of Type Strains, Phase IV (KMG-IV): sequencing the most valuable type-strain genomes for metagenomic binning, comparative biology and taxonomic classification.</title>
        <authorList>
            <person name="Goeker M."/>
        </authorList>
    </citation>
    <scope>NUCLEOTIDE SEQUENCE [LARGE SCALE GENOMIC DNA]</scope>
    <source>
        <strain evidence="2 3">DSM 27138</strain>
    </source>
</reference>
<evidence type="ECO:0000259" key="1">
    <source>
        <dbReference type="Pfam" id="PF13788"/>
    </source>
</evidence>
<sequence length="121" mass="13624">MAVDITRIEGTDVVLVESPEVIINTAQDALDLMATIYYNHECSKVIIDKACIAEDFFNLRTGLAGEILQKVSNYRFALAIVGDFGVYDSKALRDFIHESNRGRHVFFVPDRETALQRLSQV</sequence>
<name>A0ABS4JTT3_9FIRM</name>
<dbReference type="EMBL" id="JAGGLG010000020">
    <property type="protein sequence ID" value="MBP2018940.1"/>
    <property type="molecule type" value="Genomic_DNA"/>
</dbReference>
<evidence type="ECO:0000313" key="3">
    <source>
        <dbReference type="Proteomes" id="UP001519289"/>
    </source>
</evidence>
<gene>
    <name evidence="2" type="ORF">J2Z79_002356</name>
</gene>
<comment type="caution">
    <text evidence="2">The sequence shown here is derived from an EMBL/GenBank/DDBJ whole genome shotgun (WGS) entry which is preliminary data.</text>
</comment>
<keyword evidence="3" id="KW-1185">Reference proteome</keyword>
<dbReference type="Proteomes" id="UP001519289">
    <property type="component" value="Unassembled WGS sequence"/>
</dbReference>
<dbReference type="Pfam" id="PF13788">
    <property type="entry name" value="DUF4180"/>
    <property type="match status" value="1"/>
</dbReference>
<dbReference type="InterPro" id="IPR025438">
    <property type="entry name" value="DUF4180"/>
</dbReference>